<dbReference type="RefSeq" id="WP_346023837.1">
    <property type="nucleotide sequence ID" value="NZ_BAAADA010000025.1"/>
</dbReference>
<name>A0ABN1AGS2_9LACT</name>
<dbReference type="Pfam" id="PF02288">
    <property type="entry name" value="Dehydratase_MU"/>
    <property type="match status" value="1"/>
</dbReference>
<reference evidence="1 2" key="1">
    <citation type="journal article" date="2019" name="Int. J. Syst. Evol. Microbiol.">
        <title>The Global Catalogue of Microorganisms (GCM) 10K type strain sequencing project: providing services to taxonomists for standard genome sequencing and annotation.</title>
        <authorList>
            <consortium name="The Broad Institute Genomics Platform"/>
            <consortium name="The Broad Institute Genome Sequencing Center for Infectious Disease"/>
            <person name="Wu L."/>
            <person name="Ma J."/>
        </authorList>
    </citation>
    <scope>NUCLEOTIDE SEQUENCE [LARGE SCALE GENOMIC DNA]</scope>
    <source>
        <strain evidence="1 2">JCM 14232</strain>
    </source>
</reference>
<accession>A0ABN1AGS2</accession>
<proteinExistence type="predicted"/>
<dbReference type="InterPro" id="IPR003208">
    <property type="entry name" value="Dehydtase/Dehydtase_re"/>
</dbReference>
<organism evidence="1 2">
    <name type="scientific">Alkalibacterium indicireducens</name>
    <dbReference type="NCBI Taxonomy" id="398758"/>
    <lineage>
        <taxon>Bacteria</taxon>
        <taxon>Bacillati</taxon>
        <taxon>Bacillota</taxon>
        <taxon>Bacilli</taxon>
        <taxon>Lactobacillales</taxon>
        <taxon>Carnobacteriaceae</taxon>
        <taxon>Alkalibacterium</taxon>
    </lineage>
</organism>
<dbReference type="SUPFAM" id="SSF52968">
    <property type="entry name" value="B12-dependent dehydatase associated subunit"/>
    <property type="match status" value="1"/>
</dbReference>
<dbReference type="Gene3D" id="3.40.50.10150">
    <property type="entry name" value="B12-dependent dehydatase associated subunit"/>
    <property type="match status" value="1"/>
</dbReference>
<evidence type="ECO:0000313" key="2">
    <source>
        <dbReference type="Proteomes" id="UP001410648"/>
    </source>
</evidence>
<dbReference type="InterPro" id="IPR010254">
    <property type="entry name" value="B12-dep_deHydtase_bsu"/>
</dbReference>
<comment type="caution">
    <text evidence="1">The sequence shown here is derived from an EMBL/GenBank/DDBJ whole genome shotgun (WGS) entry which is preliminary data.</text>
</comment>
<keyword evidence="2" id="KW-1185">Reference proteome</keyword>
<protein>
    <submittedName>
        <fullName evidence="1">Glycerol dehydratase reactivase beta/small subunit family protein</fullName>
    </submittedName>
</protein>
<sequence>MSLVETQRPEIIISLQKIVDDETLSEILFGIEEEGIPYSIIRNENTPAVEAAHAAALKSKLSVGIGCSDREVVVHQKNLKLENFFFKISDYQSKSPELKRTLGCNAARLVKGNIFKVEKELEVSF</sequence>
<gene>
    <name evidence="1" type="ORF">GCM10008936_03190</name>
</gene>
<dbReference type="EMBL" id="BAAADA010000025">
    <property type="protein sequence ID" value="GAA0476111.1"/>
    <property type="molecule type" value="Genomic_DNA"/>
</dbReference>
<dbReference type="Proteomes" id="UP001410648">
    <property type="component" value="Unassembled WGS sequence"/>
</dbReference>
<evidence type="ECO:0000313" key="1">
    <source>
        <dbReference type="EMBL" id="GAA0476111.1"/>
    </source>
</evidence>